<keyword evidence="8 9" id="KW-0472">Membrane</keyword>
<keyword evidence="5 9" id="KW-0735">Signal-anchor</keyword>
<dbReference type="InterPro" id="IPR051227">
    <property type="entry name" value="CS_glycosyltransferase"/>
</dbReference>
<keyword evidence="11" id="KW-1185">Reference proteome</keyword>
<dbReference type="GO" id="GO:0032580">
    <property type="term" value="C:Golgi cisterna membrane"/>
    <property type="evidence" value="ECO:0007669"/>
    <property type="project" value="UniProtKB-SubCell"/>
</dbReference>
<comment type="caution">
    <text evidence="10">The sequence shown here is derived from an EMBL/GenBank/DDBJ whole genome shotgun (WGS) entry which is preliminary data.</text>
</comment>
<evidence type="ECO:0000256" key="4">
    <source>
        <dbReference type="ARBA" id="ARBA00022692"/>
    </source>
</evidence>
<dbReference type="EMBL" id="JAACXV010000052">
    <property type="protein sequence ID" value="KAF7285516.1"/>
    <property type="molecule type" value="Genomic_DNA"/>
</dbReference>
<sequence>MLKTGVKFVSENLYLFMGIVIGLYISTFVSTSLDISCEISKSQYLVNNKMAQEIINNSVNNLAPKILPEKPKGEKKSKFTRPRYYSTELGIREKLFVGIFTSEEHVNTQALHINKTIGHLVNKIKFFITAQYKLKTKFNLTGLVGFTDSRSKYRPFQVIKYVGDTFPQDYDYYFFSTDYTFINIHRLKDLVNKISVSMDVYMGTPVPDSSYCNIDAGIVISNSVLQAMRSNLEWCIMNAVTDDYSENLGRCVFHSIGLSCQESIQDQSVTSYKLKHFELDKTLHTLIKSENFQNTVTVRPVLKDKDFYILNAYFLKQRLEIHNEDIAKLSASLEDSWPPGQRNGAKPATRFDMPRQLYFNMSHLFFPDDFTVIREHTEPELLDINNILEDIKANVAQHYPKQYEYRRLVNGYKTFDLSRGMDYIFDLGFRDLHTGKEVVKRYEVCKPLGNIEFIPAPYVTENTRVTIILPIEEDKVHIGMHFLESYGAAIMDKKEKTFLMLVFLYQYNSSSKGSTDKFQLVKDFVNKATTKYKNDDAKAGWVSIRLPESQTPLTFENTKALRYAVVDLALKKIGLNSLNLILDVYSNITIDFLNRIRMNTIENYQIFSPIPFRQYDPLISLYPRLDVNKMSGHFDREEYKYISFYGRDYVAARKKYQPFVPLIRIDNDIVKLLNDISRNKGNLFEMFVQYGNGLHCMRATEMNLKIIYHQTNEHGKNKFYGNNAQLAKLLLTKQDSIPELL</sequence>
<keyword evidence="4 9" id="KW-0812">Transmembrane</keyword>
<accession>A0A834ISZ0</accession>
<feature type="transmembrane region" description="Helical" evidence="9">
    <location>
        <begin position="12"/>
        <end position="33"/>
    </location>
</feature>
<evidence type="ECO:0000256" key="2">
    <source>
        <dbReference type="ARBA" id="ARBA00009239"/>
    </source>
</evidence>
<evidence type="ECO:0000256" key="1">
    <source>
        <dbReference type="ARBA" id="ARBA00004447"/>
    </source>
</evidence>
<evidence type="ECO:0000256" key="9">
    <source>
        <dbReference type="RuleBase" id="RU364016"/>
    </source>
</evidence>
<evidence type="ECO:0000256" key="5">
    <source>
        <dbReference type="ARBA" id="ARBA00022968"/>
    </source>
</evidence>
<evidence type="ECO:0000256" key="7">
    <source>
        <dbReference type="ARBA" id="ARBA00023034"/>
    </source>
</evidence>
<keyword evidence="7 9" id="KW-0333">Golgi apparatus</keyword>
<protein>
    <recommendedName>
        <fullName evidence="9">Hexosyltransferase</fullName>
        <ecNumber evidence="9">2.4.1.-</ecNumber>
    </recommendedName>
</protein>
<keyword evidence="6 9" id="KW-1133">Transmembrane helix</keyword>
<dbReference type="AlphaFoldDB" id="A0A834ISZ0"/>
<comment type="similarity">
    <text evidence="2 9">Belongs to the chondroitin N-acetylgalactosaminyltransferase family.</text>
</comment>
<dbReference type="Proteomes" id="UP000625711">
    <property type="component" value="Unassembled WGS sequence"/>
</dbReference>
<dbReference type="EC" id="2.4.1.-" evidence="9"/>
<evidence type="ECO:0000313" key="10">
    <source>
        <dbReference type="EMBL" id="KAF7285516.1"/>
    </source>
</evidence>
<evidence type="ECO:0000313" key="11">
    <source>
        <dbReference type="Proteomes" id="UP000625711"/>
    </source>
</evidence>
<dbReference type="PANTHER" id="PTHR12369">
    <property type="entry name" value="CHONDROITIN SYNTHASE"/>
    <property type="match status" value="1"/>
</dbReference>
<organism evidence="10 11">
    <name type="scientific">Rhynchophorus ferrugineus</name>
    <name type="common">Red palm weevil</name>
    <name type="synonym">Curculio ferrugineus</name>
    <dbReference type="NCBI Taxonomy" id="354439"/>
    <lineage>
        <taxon>Eukaryota</taxon>
        <taxon>Metazoa</taxon>
        <taxon>Ecdysozoa</taxon>
        <taxon>Arthropoda</taxon>
        <taxon>Hexapoda</taxon>
        <taxon>Insecta</taxon>
        <taxon>Pterygota</taxon>
        <taxon>Neoptera</taxon>
        <taxon>Endopterygota</taxon>
        <taxon>Coleoptera</taxon>
        <taxon>Polyphaga</taxon>
        <taxon>Cucujiformia</taxon>
        <taxon>Curculionidae</taxon>
        <taxon>Dryophthorinae</taxon>
        <taxon>Rhynchophorus</taxon>
    </lineage>
</organism>
<name>A0A834ISZ0_RHYFE</name>
<evidence type="ECO:0000256" key="6">
    <source>
        <dbReference type="ARBA" id="ARBA00022989"/>
    </source>
</evidence>
<evidence type="ECO:0000256" key="3">
    <source>
        <dbReference type="ARBA" id="ARBA00022679"/>
    </source>
</evidence>
<proteinExistence type="inferred from homology"/>
<keyword evidence="3 9" id="KW-0808">Transferase</keyword>
<reference evidence="10" key="1">
    <citation type="submission" date="2020-08" db="EMBL/GenBank/DDBJ databases">
        <title>Genome sequencing and assembly of the red palm weevil Rhynchophorus ferrugineus.</title>
        <authorList>
            <person name="Dias G.B."/>
            <person name="Bergman C.M."/>
            <person name="Manee M."/>
        </authorList>
    </citation>
    <scope>NUCLEOTIDE SEQUENCE</scope>
    <source>
        <strain evidence="10">AA-2017</strain>
        <tissue evidence="10">Whole larva</tissue>
    </source>
</reference>
<dbReference type="PANTHER" id="PTHR12369:SF13">
    <property type="entry name" value="HEXOSYLTRANSFERASE"/>
    <property type="match status" value="1"/>
</dbReference>
<dbReference type="OrthoDB" id="9985088at2759"/>
<comment type="subcellular location">
    <subcellularLocation>
        <location evidence="1 9">Golgi apparatus</location>
        <location evidence="1 9">Golgi stack membrane</location>
        <topology evidence="1 9">Single-pass type II membrane protein</topology>
    </subcellularLocation>
</comment>
<evidence type="ECO:0000256" key="8">
    <source>
        <dbReference type="ARBA" id="ARBA00023136"/>
    </source>
</evidence>
<dbReference type="Pfam" id="PF05679">
    <property type="entry name" value="CHGN"/>
    <property type="match status" value="1"/>
</dbReference>
<dbReference type="Gene3D" id="3.90.550.50">
    <property type="match status" value="1"/>
</dbReference>
<gene>
    <name evidence="10" type="ORF">GWI33_010515</name>
</gene>
<dbReference type="GO" id="GO:0047238">
    <property type="term" value="F:glucuronosyl-N-acetylgalactosaminyl-proteoglycan 4-beta-N-acetylgalactosaminyltransferase activity"/>
    <property type="evidence" value="ECO:0007669"/>
    <property type="project" value="TreeGrafter"/>
</dbReference>
<dbReference type="InterPro" id="IPR008428">
    <property type="entry name" value="Chond_GalNAc"/>
</dbReference>